<dbReference type="Proteomes" id="UP000018144">
    <property type="component" value="Unassembled WGS sequence"/>
</dbReference>
<dbReference type="SUPFAM" id="SSF52540">
    <property type="entry name" value="P-loop containing nucleoside triphosphate hydrolases"/>
    <property type="match status" value="1"/>
</dbReference>
<accession>U4LVV9</accession>
<evidence type="ECO:0000313" key="1">
    <source>
        <dbReference type="EMBL" id="CCX34917.1"/>
    </source>
</evidence>
<proteinExistence type="predicted"/>
<dbReference type="OMA" id="SCPFVGQ"/>
<dbReference type="eggNOG" id="ENOG502QVRG">
    <property type="taxonomic scope" value="Eukaryota"/>
</dbReference>
<dbReference type="Gene3D" id="3.40.50.300">
    <property type="entry name" value="P-loop containing nucleotide triphosphate hydrolases"/>
    <property type="match status" value="1"/>
</dbReference>
<dbReference type="STRING" id="1076935.U4LVV9"/>
<sequence>MLLSLDPASGDSNSAWKESIKTTSVFTSAAGKAVDLHDGLSGYKEFGLLGQQLEVVDPVTCTIEITPADEDGRVFLNGDAPLSAFICGVQGAGKSNSLAVMLENFLLANPDINSLPVPLTGLVFHYDRHAPFACEAAYLCSHLPVTVLVPPSSLRSATALYSSLPGASANLKIRALRLREIDLNITRMLSLMAVDQSNDNPPLYLEIVRKILRFMANSDSGFRYGVFKTMLGNEKLSPAQKGPLNLRLEILESFMEGRAPSEKAGDLWGQEGGLVIVDLTDPFVDEATACLLFEICLNLFLQRHVKGSVIALDEAHKYMTATPSALKFTDTLLSTIRQQRHMGARILIATQEPTISPKLLDLCSFTLVHRFTSPEWLTFLKSHIAAAGQAQDRAELMKRIVELDCGEALLFVPGGVMVGKEQMKEESREILGDIRNISGMKTFGKEMEEALEKKKEMGVLEKLGMRYLKVKIRKRVTADGGRSVMAVAEVELKKVFSGRQKTGV</sequence>
<protein>
    <recommendedName>
        <fullName evidence="3">Zona occludens toxin N-terminal domain-containing protein</fullName>
    </recommendedName>
</protein>
<dbReference type="OrthoDB" id="2316594at2759"/>
<organism evidence="1 2">
    <name type="scientific">Pyronema omphalodes (strain CBS 100304)</name>
    <name type="common">Pyronema confluens</name>
    <dbReference type="NCBI Taxonomy" id="1076935"/>
    <lineage>
        <taxon>Eukaryota</taxon>
        <taxon>Fungi</taxon>
        <taxon>Dikarya</taxon>
        <taxon>Ascomycota</taxon>
        <taxon>Pezizomycotina</taxon>
        <taxon>Pezizomycetes</taxon>
        <taxon>Pezizales</taxon>
        <taxon>Pyronemataceae</taxon>
        <taxon>Pyronema</taxon>
    </lineage>
</organism>
<evidence type="ECO:0008006" key="3">
    <source>
        <dbReference type="Google" id="ProtNLM"/>
    </source>
</evidence>
<gene>
    <name evidence="1" type="ORF">PCON_04593</name>
</gene>
<dbReference type="InterPro" id="IPR027417">
    <property type="entry name" value="P-loop_NTPase"/>
</dbReference>
<keyword evidence="2" id="KW-1185">Reference proteome</keyword>
<reference evidence="1 2" key="1">
    <citation type="journal article" date="2013" name="PLoS Genet.">
        <title>The genome and development-dependent transcriptomes of Pyronema confluens: a window into fungal evolution.</title>
        <authorList>
            <person name="Traeger S."/>
            <person name="Altegoer F."/>
            <person name="Freitag M."/>
            <person name="Gabaldon T."/>
            <person name="Kempken F."/>
            <person name="Kumar A."/>
            <person name="Marcet-Houben M."/>
            <person name="Poggeler S."/>
            <person name="Stajich J.E."/>
            <person name="Nowrousian M."/>
        </authorList>
    </citation>
    <scope>NUCLEOTIDE SEQUENCE [LARGE SCALE GENOMIC DNA]</scope>
    <source>
        <strain evidence="2">CBS 100304</strain>
        <tissue evidence="1">Vegetative mycelium</tissue>
    </source>
</reference>
<evidence type="ECO:0000313" key="2">
    <source>
        <dbReference type="Proteomes" id="UP000018144"/>
    </source>
</evidence>
<name>U4LVV9_PYROM</name>
<dbReference type="AlphaFoldDB" id="U4LVV9"/>
<dbReference type="EMBL" id="HF936663">
    <property type="protein sequence ID" value="CCX34917.1"/>
    <property type="molecule type" value="Genomic_DNA"/>
</dbReference>